<accession>T1HAX8</accession>
<evidence type="ECO:0000313" key="2">
    <source>
        <dbReference type="Proteomes" id="UP000015103"/>
    </source>
</evidence>
<protein>
    <submittedName>
        <fullName evidence="1">Uncharacterized protein</fullName>
    </submittedName>
</protein>
<dbReference type="Proteomes" id="UP000015103">
    <property type="component" value="Unassembled WGS sequence"/>
</dbReference>
<reference evidence="1" key="1">
    <citation type="submission" date="2015-05" db="UniProtKB">
        <authorList>
            <consortium name="EnsemblMetazoa"/>
        </authorList>
    </citation>
    <scope>IDENTIFICATION</scope>
</reference>
<dbReference type="VEuPathDB" id="VectorBase:RPRC001184"/>
<dbReference type="HOGENOM" id="CLU_2998960_0_0_1"/>
<keyword evidence="2" id="KW-1185">Reference proteome</keyword>
<dbReference type="EnsemblMetazoa" id="RPRC001184-RA">
    <property type="protein sequence ID" value="RPRC001184-PA"/>
    <property type="gene ID" value="RPRC001184"/>
</dbReference>
<dbReference type="AlphaFoldDB" id="T1HAX8"/>
<dbReference type="EMBL" id="ACPB03020296">
    <property type="status" value="NOT_ANNOTATED_CDS"/>
    <property type="molecule type" value="Genomic_DNA"/>
</dbReference>
<name>T1HAX8_RHOPR</name>
<dbReference type="InParanoid" id="T1HAX8"/>
<sequence length="57" mass="6366">MAFVRAGPAEILRSSQRDDTILNKIEQLLENVLLKYGGPRMSIKHKKSVGSILVKKS</sequence>
<evidence type="ECO:0000313" key="1">
    <source>
        <dbReference type="EnsemblMetazoa" id="RPRC001184-PA"/>
    </source>
</evidence>
<proteinExistence type="predicted"/>
<organism evidence="1 2">
    <name type="scientific">Rhodnius prolixus</name>
    <name type="common">Triatomid bug</name>
    <dbReference type="NCBI Taxonomy" id="13249"/>
    <lineage>
        <taxon>Eukaryota</taxon>
        <taxon>Metazoa</taxon>
        <taxon>Ecdysozoa</taxon>
        <taxon>Arthropoda</taxon>
        <taxon>Hexapoda</taxon>
        <taxon>Insecta</taxon>
        <taxon>Pterygota</taxon>
        <taxon>Neoptera</taxon>
        <taxon>Paraneoptera</taxon>
        <taxon>Hemiptera</taxon>
        <taxon>Heteroptera</taxon>
        <taxon>Panheteroptera</taxon>
        <taxon>Cimicomorpha</taxon>
        <taxon>Reduviidae</taxon>
        <taxon>Triatominae</taxon>
        <taxon>Rhodnius</taxon>
    </lineage>
</organism>